<keyword evidence="4" id="KW-0028">Amino-acid biosynthesis</keyword>
<keyword evidence="6" id="KW-0663">Pyridoxal phosphate</keyword>
<dbReference type="InterPro" id="IPR043132">
    <property type="entry name" value="BCAT-like_C"/>
</dbReference>
<keyword evidence="10" id="KW-1185">Reference proteome</keyword>
<protein>
    <submittedName>
        <fullName evidence="9">Branched-chain-amino-acid aminotransferase</fullName>
    </submittedName>
</protein>
<dbReference type="OrthoDB" id="1732691at2759"/>
<dbReference type="InterPro" id="IPR005786">
    <property type="entry name" value="B_amino_transII"/>
</dbReference>
<keyword evidence="3 9" id="KW-0032">Aminotransferase</keyword>
<comment type="similarity">
    <text evidence="2">Belongs to the class-IV pyridoxal-phosphate-dependent aminotransferase family.</text>
</comment>
<evidence type="ECO:0000313" key="9">
    <source>
        <dbReference type="EMBL" id="KAG0721907.1"/>
    </source>
</evidence>
<reference evidence="9" key="1">
    <citation type="submission" date="2020-07" db="EMBL/GenBank/DDBJ databases">
        <title>The High-quality genome of the commercially important snow crab, Chionoecetes opilio.</title>
        <authorList>
            <person name="Jeong J.-H."/>
            <person name="Ryu S."/>
        </authorList>
    </citation>
    <scope>NUCLEOTIDE SEQUENCE</scope>
    <source>
        <strain evidence="9">MADBK_172401_WGS</strain>
        <tissue evidence="9">Digestive gland</tissue>
    </source>
</reference>
<evidence type="ECO:0000256" key="6">
    <source>
        <dbReference type="ARBA" id="ARBA00022898"/>
    </source>
</evidence>
<dbReference type="Proteomes" id="UP000770661">
    <property type="component" value="Unassembled WGS sequence"/>
</dbReference>
<dbReference type="Pfam" id="PF01063">
    <property type="entry name" value="Aminotran_4"/>
    <property type="match status" value="1"/>
</dbReference>
<evidence type="ECO:0000313" key="10">
    <source>
        <dbReference type="Proteomes" id="UP000770661"/>
    </source>
</evidence>
<accession>A0A8J5CXK6</accession>
<evidence type="ECO:0000256" key="1">
    <source>
        <dbReference type="ARBA" id="ARBA00001933"/>
    </source>
</evidence>
<organism evidence="9 10">
    <name type="scientific">Chionoecetes opilio</name>
    <name type="common">Atlantic snow crab</name>
    <name type="synonym">Cancer opilio</name>
    <dbReference type="NCBI Taxonomy" id="41210"/>
    <lineage>
        <taxon>Eukaryota</taxon>
        <taxon>Metazoa</taxon>
        <taxon>Ecdysozoa</taxon>
        <taxon>Arthropoda</taxon>
        <taxon>Crustacea</taxon>
        <taxon>Multicrustacea</taxon>
        <taxon>Malacostraca</taxon>
        <taxon>Eumalacostraca</taxon>
        <taxon>Eucarida</taxon>
        <taxon>Decapoda</taxon>
        <taxon>Pleocyemata</taxon>
        <taxon>Brachyura</taxon>
        <taxon>Eubrachyura</taxon>
        <taxon>Majoidea</taxon>
        <taxon>Majidae</taxon>
        <taxon>Chionoecetes</taxon>
    </lineage>
</organism>
<dbReference type="PANTHER" id="PTHR11825:SF44">
    <property type="entry name" value="BRANCHED-CHAIN-AMINO-ACID AMINOTRANSFERASE"/>
    <property type="match status" value="1"/>
</dbReference>
<evidence type="ECO:0000256" key="2">
    <source>
        <dbReference type="ARBA" id="ARBA00009320"/>
    </source>
</evidence>
<evidence type="ECO:0000256" key="8">
    <source>
        <dbReference type="SAM" id="MobiDB-lite"/>
    </source>
</evidence>
<dbReference type="GO" id="GO:0005739">
    <property type="term" value="C:mitochondrion"/>
    <property type="evidence" value="ECO:0007669"/>
    <property type="project" value="TreeGrafter"/>
</dbReference>
<evidence type="ECO:0000256" key="3">
    <source>
        <dbReference type="ARBA" id="ARBA00022576"/>
    </source>
</evidence>
<keyword evidence="5" id="KW-0808">Transferase</keyword>
<dbReference type="InterPro" id="IPR043131">
    <property type="entry name" value="BCAT-like_N"/>
</dbReference>
<dbReference type="AlphaFoldDB" id="A0A8J5CXK6"/>
<dbReference type="EMBL" id="JACEEZ010010302">
    <property type="protein sequence ID" value="KAG0721907.1"/>
    <property type="molecule type" value="Genomic_DNA"/>
</dbReference>
<dbReference type="PANTHER" id="PTHR11825">
    <property type="entry name" value="SUBGROUP IIII AMINOTRANSFERASE"/>
    <property type="match status" value="1"/>
</dbReference>
<dbReference type="GO" id="GO:0004084">
    <property type="term" value="F:branched-chain-amino-acid transaminase activity"/>
    <property type="evidence" value="ECO:0007669"/>
    <property type="project" value="InterPro"/>
</dbReference>
<dbReference type="Gene3D" id="3.20.10.10">
    <property type="entry name" value="D-amino Acid Aminotransferase, subunit A, domain 2"/>
    <property type="match status" value="2"/>
</dbReference>
<proteinExistence type="inferred from homology"/>
<dbReference type="InterPro" id="IPR036038">
    <property type="entry name" value="Aminotransferase-like"/>
</dbReference>
<name>A0A8J5CXK6_CHIOP</name>
<keyword evidence="7" id="KW-0100">Branched-chain amino acid biosynthesis</keyword>
<comment type="caution">
    <text evidence="9">The sequence shown here is derived from an EMBL/GenBank/DDBJ whole genome shotgun (WGS) entry which is preliminary data.</text>
</comment>
<dbReference type="InterPro" id="IPR001544">
    <property type="entry name" value="Aminotrans_IV"/>
</dbReference>
<gene>
    <name evidence="9" type="ORF">GWK47_045488</name>
</gene>
<feature type="region of interest" description="Disordered" evidence="8">
    <location>
        <begin position="32"/>
        <end position="54"/>
    </location>
</feature>
<evidence type="ECO:0000256" key="5">
    <source>
        <dbReference type="ARBA" id="ARBA00022679"/>
    </source>
</evidence>
<dbReference type="GO" id="GO:0009099">
    <property type="term" value="P:L-valine biosynthetic process"/>
    <property type="evidence" value="ECO:0007669"/>
    <property type="project" value="TreeGrafter"/>
</dbReference>
<comment type="cofactor">
    <cofactor evidence="1">
        <name>pyridoxal 5'-phosphate</name>
        <dbReference type="ChEBI" id="CHEBI:597326"/>
    </cofactor>
</comment>
<dbReference type="GO" id="GO:0009098">
    <property type="term" value="P:L-leucine biosynthetic process"/>
    <property type="evidence" value="ECO:0007669"/>
    <property type="project" value="TreeGrafter"/>
</dbReference>
<evidence type="ECO:0000256" key="7">
    <source>
        <dbReference type="ARBA" id="ARBA00023304"/>
    </source>
</evidence>
<dbReference type="Gene3D" id="3.30.470.10">
    <property type="match status" value="1"/>
</dbReference>
<evidence type="ECO:0000256" key="4">
    <source>
        <dbReference type="ARBA" id="ARBA00022605"/>
    </source>
</evidence>
<sequence length="558" mass="60326">MAPINLPIEEKARISAWKADNVSTQKFAMRTGRGEEYQASRGGPAGPPPNTAPLRKLCFGRPKKTCKTTDRLLKREPTLGVVRPTEALLYIILSPVGPYFASGFKPVSLLADPRYVRAWPGGVGMMKMGSNYGPTLEIQRQAEKRGLQQVLWLFGPERRITEVGAMNIMVLLVNDSGDILTVLTGGRTVSGASRQCGCLPRSPSVLLQPSVTLHSLASALGHTSQSCFSPRSYFTVLLQPSVTLHSLASALGHTSVLLQPTVTLHSPASALGHTSQSCFSPRSYFTVLLQPSVTLQSCFSPRSHFSLASALGHTSVLLQPSVTLHSPASAHGHTSQSCFSPRSHFTVLLQPSVTLHSPASALGHTSQSCFSPRSHFTVLLQPSVTLHSLASAHGHTSVLLQPSVTLHSHASALEKEMVTPPLDGLILPGVTRDSLLTLARSWGEFKVSERDITMGELEQASTDGRLLEMFGAGTAAVVTPVGEIHYEGRVISIPAGGDSLAQRFYDTITGIQYGKIASPCLWSTMYLSYSGSYQLLFLSNYYLGRIYMVFHTIYVYQL</sequence>
<dbReference type="SUPFAM" id="SSF56752">
    <property type="entry name" value="D-aminoacid aminotransferase-like PLP-dependent enzymes"/>
    <property type="match status" value="2"/>
</dbReference>